<organism evidence="3 4">
    <name type="scientific">Seleniivibrio woodruffii</name>
    <dbReference type="NCBI Taxonomy" id="1078050"/>
    <lineage>
        <taxon>Bacteria</taxon>
        <taxon>Pseudomonadati</taxon>
        <taxon>Deferribacterota</taxon>
        <taxon>Deferribacteres</taxon>
        <taxon>Deferribacterales</taxon>
        <taxon>Geovibrionaceae</taxon>
        <taxon>Seleniivibrio</taxon>
    </lineage>
</organism>
<feature type="transmembrane region" description="Helical" evidence="1">
    <location>
        <begin position="21"/>
        <end position="42"/>
    </location>
</feature>
<reference evidence="3 4" key="1">
    <citation type="submission" date="2019-03" db="EMBL/GenBank/DDBJ databases">
        <title>Genomic Encyclopedia of Type Strains, Phase IV (KMG-IV): sequencing the most valuable type-strain genomes for metagenomic binning, comparative biology and taxonomic classification.</title>
        <authorList>
            <person name="Goeker M."/>
        </authorList>
    </citation>
    <scope>NUCLEOTIDE SEQUENCE [LARGE SCALE GENOMIC DNA]</scope>
    <source>
        <strain evidence="3 4">DSM 24984</strain>
    </source>
</reference>
<sequence length="303" mass="35271">MTIIILMFPLVFGHYFYRLNVMPFLVIIAVFALPDVSFAWGFETHINIGMQILQSSKISVIANNPQFFLCGNIFPDLFNLFKDFSKFKKELPTHSWQTVSKLFNDVRGDEEQAFAYGYSAHLSADIIAHNHMVPQHIAYVDEGRMRSHLLFEMAEESVHNNRYSNMLMMLLRFSPKYGNIFLRNMGIKQEWFETETKAIRFGVMSQKTLKLHAISRAIKKSAQPGFEERVGYFREAAIKQAIEAVEQGFAHLEQRDPSGKDSMESARRMRREMLKTNSKKELRDEYHNHIDQKLFPLNENDAS</sequence>
<evidence type="ECO:0000313" key="4">
    <source>
        <dbReference type="Proteomes" id="UP000294614"/>
    </source>
</evidence>
<accession>A0A4R1KB93</accession>
<gene>
    <name evidence="3" type="ORF">C8D98_0324</name>
</gene>
<name>A0A4R1KB93_9BACT</name>
<feature type="domain" description="Phospholipase C/D" evidence="2">
    <location>
        <begin position="44"/>
        <end position="162"/>
    </location>
</feature>
<dbReference type="Proteomes" id="UP000294614">
    <property type="component" value="Unassembled WGS sequence"/>
</dbReference>
<proteinExistence type="predicted"/>
<keyword evidence="4" id="KW-1185">Reference proteome</keyword>
<keyword evidence="1" id="KW-1133">Transmembrane helix</keyword>
<dbReference type="EMBL" id="SMGG01000003">
    <property type="protein sequence ID" value="TCK61818.1"/>
    <property type="molecule type" value="Genomic_DNA"/>
</dbReference>
<dbReference type="OrthoDB" id="9786483at2"/>
<evidence type="ECO:0000259" key="2">
    <source>
        <dbReference type="Pfam" id="PF00882"/>
    </source>
</evidence>
<comment type="caution">
    <text evidence="3">The sequence shown here is derived from an EMBL/GenBank/DDBJ whole genome shotgun (WGS) entry which is preliminary data.</text>
</comment>
<protein>
    <submittedName>
        <fullName evidence="3">Zinc dependent phospholipase C</fullName>
    </submittedName>
</protein>
<evidence type="ECO:0000256" key="1">
    <source>
        <dbReference type="SAM" id="Phobius"/>
    </source>
</evidence>
<evidence type="ECO:0000313" key="3">
    <source>
        <dbReference type="EMBL" id="TCK61818.1"/>
    </source>
</evidence>
<dbReference type="Pfam" id="PF00882">
    <property type="entry name" value="Zn_dep_PLPC"/>
    <property type="match status" value="1"/>
</dbReference>
<dbReference type="InterPro" id="IPR029002">
    <property type="entry name" value="PLPC/GPLD1"/>
</dbReference>
<dbReference type="AlphaFoldDB" id="A0A4R1KB93"/>
<keyword evidence="1" id="KW-0472">Membrane</keyword>
<keyword evidence="1" id="KW-0812">Transmembrane</keyword>